<sequence length="246" mass="28578">MDLTIPEITIRRRIVLEGYLDFSNSVTSWDIYKNMLRKSSEMFVYCHSKKALICPTPRRRGVKEDGCIIAYNSGYILSIGENEETCTEYISWLRKKFRQHDPSVPLEIKQVNSILRVEMPSKIGLINIFKLYNTIITSNHAFEILFDPELYTAMIISFQPNGIYSNEDTTSANKFLRFPDEQVEEVKNEITQCCFVVSVNYILVHKVKDHTQGLEAVQILMKYLYRNDLIVAPIDTNVPYSRDIIN</sequence>
<evidence type="ECO:0000313" key="1">
    <source>
        <dbReference type="EMBL" id="CUV07464.1"/>
    </source>
</evidence>
<dbReference type="EMBL" id="JTAI01000006">
    <property type="protein sequence ID" value="PPS95616.1"/>
    <property type="molecule type" value="Genomic_DNA"/>
</dbReference>
<dbReference type="VEuPathDB" id="CryptoDB:GY17_00002360"/>
<reference evidence="2 3" key="3">
    <citation type="submission" date="2017-10" db="EMBL/GenBank/DDBJ databases">
        <title>Consistent, comparative and evidence-based genome annotation and re-annotation for the closely-related species, Cryptosporidium parvum, C. hominis and C. tyzzeri.</title>
        <authorList>
            <person name="Baptista R.P."/>
            <person name="Li Y."/>
            <person name="Sateriale A."/>
            <person name="Striepen B."/>
            <person name="Kissinger J.C."/>
        </authorList>
    </citation>
    <scope>NUCLEOTIDE SEQUENCE [LARGE SCALE GENOMIC DNA]</scope>
    <source>
        <strain evidence="2">30976</strain>
    </source>
</reference>
<dbReference type="Proteomes" id="UP001429100">
    <property type="component" value="Unassembled WGS sequence"/>
</dbReference>
<dbReference type="VEuPathDB" id="CryptoDB:Chro.70526"/>
<accession>A0A0S4TJ83</accession>
<dbReference type="AlphaFoldDB" id="A0A0S4TJ83"/>
<organism evidence="1">
    <name type="scientific">Cryptosporidium hominis</name>
    <dbReference type="NCBI Taxonomy" id="237895"/>
    <lineage>
        <taxon>Eukaryota</taxon>
        <taxon>Sar</taxon>
        <taxon>Alveolata</taxon>
        <taxon>Apicomplexa</taxon>
        <taxon>Conoidasida</taxon>
        <taxon>Coccidia</taxon>
        <taxon>Eucoccidiorida</taxon>
        <taxon>Eimeriorina</taxon>
        <taxon>Cryptosporidiidae</taxon>
        <taxon>Cryptosporidium</taxon>
    </lineage>
</organism>
<evidence type="ECO:0000313" key="2">
    <source>
        <dbReference type="EMBL" id="PPS95616.1"/>
    </source>
</evidence>
<dbReference type="VEuPathDB" id="CryptoDB:CHUDEA7_4750"/>
<reference evidence="2 3" key="1">
    <citation type="submission" date="2014-11" db="EMBL/GenBank/DDBJ databases">
        <title>Comparative genomic analysis of Cryptosporidium hominis reveals occurrence of genetic recombination in virulent subtypes.</title>
        <authorList>
            <person name="Guo Y."/>
            <person name="Tang K."/>
            <person name="Frace M."/>
            <person name="Li N."/>
            <person name="Roellig D.M."/>
            <person name="Sammons S."/>
            <person name="Knipe K."/>
            <person name="Rowe L."/>
            <person name="Feng Y."/>
            <person name="Xiao L."/>
        </authorList>
    </citation>
    <scope>NUCLEOTIDE SEQUENCE [LARGE SCALE GENOMIC DNA]</scope>
    <source>
        <strain evidence="2">30976</strain>
    </source>
</reference>
<dbReference type="Proteomes" id="UP000199752">
    <property type="component" value="Chromosome 7"/>
</dbReference>
<name>A0A0S4TJ83_CRYHO</name>
<protein>
    <submittedName>
        <fullName evidence="1">Uncharacterized protein</fullName>
    </submittedName>
</protein>
<dbReference type="EMBL" id="LN877953">
    <property type="protein sequence ID" value="CUV07464.1"/>
    <property type="molecule type" value="Genomic_DNA"/>
</dbReference>
<dbReference type="VEuPathDB" id="CryptoDB:ChTU502y2012_407g2350"/>
<gene>
    <name evidence="1" type="ORF">CHUDEA7_4750</name>
    <name evidence="2" type="ORF">GY17_00002360</name>
</gene>
<evidence type="ECO:0000313" key="3">
    <source>
        <dbReference type="Proteomes" id="UP001429100"/>
    </source>
</evidence>
<dbReference type="OrthoDB" id="336185at2759"/>
<proteinExistence type="predicted"/>
<keyword evidence="3" id="KW-1185">Reference proteome</keyword>
<reference evidence="1" key="2">
    <citation type="submission" date="2015-08" db="EMBL/GenBank/DDBJ databases">
        <authorList>
            <person name="Babu N.S."/>
            <person name="Beckwith C.J."/>
            <person name="Beseler K.G."/>
            <person name="Brison A."/>
            <person name="Carone J.V."/>
            <person name="Caskin T.P."/>
            <person name="Diamond M."/>
            <person name="Durham M.E."/>
            <person name="Foxe J.M."/>
            <person name="Go M."/>
            <person name="Henderson B.A."/>
            <person name="Jones I.B."/>
            <person name="McGettigan J.A."/>
            <person name="Micheletti S.J."/>
            <person name="Nasrallah M.E."/>
            <person name="Ortiz D."/>
            <person name="Piller C.R."/>
            <person name="Privatt S.R."/>
            <person name="Schneider S.L."/>
            <person name="Sharp S."/>
            <person name="Smith T.C."/>
            <person name="Stanton J.D."/>
            <person name="Ullery H.E."/>
            <person name="Wilson R.J."/>
            <person name="Serrano M.G."/>
            <person name="Buck G."/>
            <person name="Lee V."/>
            <person name="Wang Y."/>
            <person name="Carvalho R."/>
            <person name="Voegtly L."/>
            <person name="Shi R."/>
            <person name="Duckworth R."/>
            <person name="Johnson A."/>
            <person name="Loviza R."/>
            <person name="Walstead R."/>
            <person name="Shah Z."/>
            <person name="Kiflezghi M."/>
            <person name="Wade K."/>
            <person name="Ball S.L."/>
            <person name="Bradley K.W."/>
            <person name="Asai D.J."/>
            <person name="Bowman C.A."/>
            <person name="Russell D.A."/>
            <person name="Pope W.H."/>
            <person name="Jacobs-Sera D."/>
            <person name="Hendrix R.W."/>
            <person name="Hatfull G.F."/>
        </authorList>
    </citation>
    <scope>NUCLEOTIDE SEQUENCE [LARGE SCALE GENOMIC DNA]</scope>
</reference>